<evidence type="ECO:0000256" key="2">
    <source>
        <dbReference type="ARBA" id="ARBA00003444"/>
    </source>
</evidence>
<evidence type="ECO:0000256" key="8">
    <source>
        <dbReference type="ARBA" id="ARBA00029996"/>
    </source>
</evidence>
<comment type="catalytic activity">
    <reaction evidence="9">
        <text>O-phospho-L-threonine + H(+) = (R)-1-aminopropan-2-yl phosphate + CO2</text>
        <dbReference type="Rhea" id="RHEA:11492"/>
        <dbReference type="ChEBI" id="CHEBI:15378"/>
        <dbReference type="ChEBI" id="CHEBI:16526"/>
        <dbReference type="ChEBI" id="CHEBI:58563"/>
        <dbReference type="ChEBI" id="CHEBI:58675"/>
        <dbReference type="EC" id="4.1.1.81"/>
    </reaction>
</comment>
<dbReference type="GO" id="GO:0048472">
    <property type="term" value="F:threonine-phosphate decarboxylase activity"/>
    <property type="evidence" value="ECO:0007669"/>
    <property type="project" value="UniProtKB-EC"/>
</dbReference>
<dbReference type="CDD" id="cd00609">
    <property type="entry name" value="AAT_like"/>
    <property type="match status" value="1"/>
</dbReference>
<dbReference type="InterPro" id="IPR005860">
    <property type="entry name" value="CobD"/>
</dbReference>
<dbReference type="InterPro" id="IPR004839">
    <property type="entry name" value="Aminotransferase_I/II_large"/>
</dbReference>
<dbReference type="EMBL" id="CP033169">
    <property type="protein sequence ID" value="AYO30893.1"/>
    <property type="molecule type" value="Genomic_DNA"/>
</dbReference>
<dbReference type="InterPro" id="IPR015422">
    <property type="entry name" value="PyrdxlP-dep_Trfase_small"/>
</dbReference>
<evidence type="ECO:0000256" key="6">
    <source>
        <dbReference type="ARBA" id="ARBA00022898"/>
    </source>
</evidence>
<dbReference type="KEGG" id="bacg:D2962_09945"/>
<sequence length="363" mass="41517">MRGPDTMVLHGGNVYKAAKQLNMPYNKILDFSANINPLGFPDVVRQVIINHINDIVHYPDTEQMELKKVAAEYYGINPENLLPGNGSVELINIIMEALRPSKVIIPAPTFSEYAHSCRTRGIKTELIDMTKNNFEWDMELFERAEKLMDKNSMLVLCNPNNPTGKLILKNDIINMLELVKEKRSFLLLDEAFMDFVINSQSLIKEVEKHKNLIILRSLTKFFALPGLRVGFAASNSELIQKISELKDPWNINTFAGLVGSEVLKDKNYIELTKKFISQEKEYFWGTLNDIRGISPFHPEANFVFVRITGEITSDALAQKLKKYGILIRRCGNFDFLDDNFFRVAVRKREENDILINALISILS</sequence>
<dbReference type="InterPro" id="IPR015421">
    <property type="entry name" value="PyrdxlP-dep_Trfase_major"/>
</dbReference>
<dbReference type="NCBIfam" id="TIGR01140">
    <property type="entry name" value="L_thr_O3P_dcar"/>
    <property type="match status" value="1"/>
</dbReference>
<evidence type="ECO:0000256" key="5">
    <source>
        <dbReference type="ARBA" id="ARBA00022573"/>
    </source>
</evidence>
<evidence type="ECO:0000256" key="4">
    <source>
        <dbReference type="ARBA" id="ARBA00012285"/>
    </source>
</evidence>
<dbReference type="Gene3D" id="3.40.640.10">
    <property type="entry name" value="Type I PLP-dependent aspartate aminotransferase-like (Major domain)"/>
    <property type="match status" value="1"/>
</dbReference>
<accession>A0A3G2R678</accession>
<dbReference type="PANTHER" id="PTHR42885">
    <property type="entry name" value="HISTIDINOL-PHOSPHATE AMINOTRANSFERASE-RELATED"/>
    <property type="match status" value="1"/>
</dbReference>
<evidence type="ECO:0000313" key="12">
    <source>
        <dbReference type="Proteomes" id="UP000280960"/>
    </source>
</evidence>
<dbReference type="RefSeq" id="WP_122014898.1">
    <property type="nucleotide sequence ID" value="NZ_CP033169.1"/>
</dbReference>
<dbReference type="UniPathway" id="UPA00148"/>
<evidence type="ECO:0000256" key="3">
    <source>
        <dbReference type="ARBA" id="ARBA00004953"/>
    </source>
</evidence>
<dbReference type="PROSITE" id="PS00105">
    <property type="entry name" value="AA_TRANSFER_CLASS_1"/>
    <property type="match status" value="1"/>
</dbReference>
<evidence type="ECO:0000256" key="9">
    <source>
        <dbReference type="ARBA" id="ARBA00048531"/>
    </source>
</evidence>
<comment type="cofactor">
    <cofactor evidence="1">
        <name>pyridoxal 5'-phosphate</name>
        <dbReference type="ChEBI" id="CHEBI:597326"/>
    </cofactor>
</comment>
<comment type="function">
    <text evidence="2">Decarboxylates L-threonine-O-3-phosphate to yield (R)-1-amino-2-propanol O-2-phosphate, the precursor for the linkage between the nucleotide loop and the corrin ring in cobalamin.</text>
</comment>
<keyword evidence="6" id="KW-0663">Pyridoxal phosphate</keyword>
<comment type="pathway">
    <text evidence="3">Cofactor biosynthesis; adenosylcobalamin biosynthesis.</text>
</comment>
<dbReference type="GO" id="GO:0009236">
    <property type="term" value="P:cobalamin biosynthetic process"/>
    <property type="evidence" value="ECO:0007669"/>
    <property type="project" value="UniProtKB-UniPathway"/>
</dbReference>
<keyword evidence="12" id="KW-1185">Reference proteome</keyword>
<feature type="domain" description="Aminotransferase class I/classII large" evidence="10">
    <location>
        <begin position="27"/>
        <end position="358"/>
    </location>
</feature>
<dbReference type="GO" id="GO:0030170">
    <property type="term" value="F:pyridoxal phosphate binding"/>
    <property type="evidence" value="ECO:0007669"/>
    <property type="project" value="InterPro"/>
</dbReference>
<dbReference type="Pfam" id="PF00155">
    <property type="entry name" value="Aminotran_1_2"/>
    <property type="match status" value="1"/>
</dbReference>
<keyword evidence="7 11" id="KW-0456">Lyase</keyword>
<evidence type="ECO:0000259" key="10">
    <source>
        <dbReference type="Pfam" id="PF00155"/>
    </source>
</evidence>
<dbReference type="Proteomes" id="UP000280960">
    <property type="component" value="Chromosome"/>
</dbReference>
<dbReference type="Gene3D" id="3.90.1150.10">
    <property type="entry name" value="Aspartate Aminotransferase, domain 1"/>
    <property type="match status" value="1"/>
</dbReference>
<evidence type="ECO:0000256" key="1">
    <source>
        <dbReference type="ARBA" id="ARBA00001933"/>
    </source>
</evidence>
<dbReference type="InterPro" id="IPR015424">
    <property type="entry name" value="PyrdxlP-dep_Trfase"/>
</dbReference>
<evidence type="ECO:0000256" key="7">
    <source>
        <dbReference type="ARBA" id="ARBA00023239"/>
    </source>
</evidence>
<reference evidence="11 12" key="1">
    <citation type="submission" date="2018-10" db="EMBL/GenBank/DDBJ databases">
        <authorList>
            <person name="Zhang X."/>
        </authorList>
    </citation>
    <scope>NUCLEOTIDE SEQUENCE [LARGE SCALE GENOMIC DNA]</scope>
    <source>
        <strain evidence="11 12">SK-G1</strain>
    </source>
</reference>
<dbReference type="EC" id="4.1.1.81" evidence="4"/>
<dbReference type="SUPFAM" id="SSF53383">
    <property type="entry name" value="PLP-dependent transferases"/>
    <property type="match status" value="1"/>
</dbReference>
<evidence type="ECO:0000313" key="11">
    <source>
        <dbReference type="EMBL" id="AYO30893.1"/>
    </source>
</evidence>
<proteinExistence type="predicted"/>
<dbReference type="PANTHER" id="PTHR42885:SF1">
    <property type="entry name" value="THREONINE-PHOSPHATE DECARBOXYLASE"/>
    <property type="match status" value="1"/>
</dbReference>
<dbReference type="InterPro" id="IPR004838">
    <property type="entry name" value="NHTrfase_class1_PyrdxlP-BS"/>
</dbReference>
<dbReference type="AlphaFoldDB" id="A0A3G2R678"/>
<gene>
    <name evidence="11" type="ORF">D2962_09945</name>
</gene>
<organism evidence="11 12">
    <name type="scientific">Biomaibacter acetigenes</name>
    <dbReference type="NCBI Taxonomy" id="2316383"/>
    <lineage>
        <taxon>Bacteria</taxon>
        <taxon>Bacillati</taxon>
        <taxon>Bacillota</taxon>
        <taxon>Clostridia</taxon>
        <taxon>Thermosediminibacterales</taxon>
        <taxon>Tepidanaerobacteraceae</taxon>
        <taxon>Biomaibacter</taxon>
    </lineage>
</organism>
<name>A0A3G2R678_9FIRM</name>
<protein>
    <recommendedName>
        <fullName evidence="4">threonine-phosphate decarboxylase</fullName>
        <ecNumber evidence="4">4.1.1.81</ecNumber>
    </recommendedName>
    <alternativeName>
        <fullName evidence="8">L-threonine-O-3-phosphate decarboxylase</fullName>
    </alternativeName>
</protein>
<keyword evidence="5" id="KW-0169">Cobalamin biosynthesis</keyword>